<sequence length="378" mass="43332">MAQLFERLKRDFSSYACEEAVRRRLDAWNSGKKDAYVFCPETRKTPEVQYSEEFRSYHLWKRLYGNAIPFNGYGPEYSAEDQYYYFPMPDAWKPYVKPCGPASEIGLDDWLEQLLAKGGEGLRSRLLSLGVDCPYWWSRWALFACGSSVDEIYRDCRRMDPKIISSVLEEIINLTEKASDSFEILHNLFLRSGISEVADDQRRYGAEGSNRYMHGIVEGGIYGAFDLNKISKIKDFSGVLLRSSVEWKSLINAKGRPSAVRRRAFAGFAGGIYYFLTGEKPTETYHGGFHDFLLTAERVFWGDWDVALEFPERQKPGTSNGHSDVKHLIGEVAGHFDGFNYELGESEKNNPGDTSLSYDDPIFYWMRNLLKEQLAPVL</sequence>
<organism evidence="1 2">
    <name type="scientific">Pannonibacter phragmitetus</name>
    <dbReference type="NCBI Taxonomy" id="121719"/>
    <lineage>
        <taxon>Bacteria</taxon>
        <taxon>Pseudomonadati</taxon>
        <taxon>Pseudomonadota</taxon>
        <taxon>Alphaproteobacteria</taxon>
        <taxon>Hyphomicrobiales</taxon>
        <taxon>Stappiaceae</taxon>
        <taxon>Pannonibacter</taxon>
    </lineage>
</organism>
<dbReference type="OrthoDB" id="9969412at2"/>
<dbReference type="AlphaFoldDB" id="A0A378ZTP6"/>
<dbReference type="RefSeq" id="WP_147290405.1">
    <property type="nucleotide sequence ID" value="NZ_UGSK01000001.1"/>
</dbReference>
<reference evidence="1 2" key="1">
    <citation type="submission" date="2018-06" db="EMBL/GenBank/DDBJ databases">
        <authorList>
            <consortium name="Pathogen Informatics"/>
            <person name="Doyle S."/>
        </authorList>
    </citation>
    <scope>NUCLEOTIDE SEQUENCE [LARGE SCALE GENOMIC DNA]</scope>
    <source>
        <strain evidence="1 2">NCTC13350</strain>
    </source>
</reference>
<name>A0A378ZTP6_9HYPH</name>
<gene>
    <name evidence="1" type="ORF">NCTC13350_01461</name>
</gene>
<accession>A0A378ZTP6</accession>
<proteinExistence type="predicted"/>
<dbReference type="Proteomes" id="UP000255000">
    <property type="component" value="Unassembled WGS sequence"/>
</dbReference>
<evidence type="ECO:0000313" key="1">
    <source>
        <dbReference type="EMBL" id="SUB00547.1"/>
    </source>
</evidence>
<evidence type="ECO:0000313" key="2">
    <source>
        <dbReference type="Proteomes" id="UP000255000"/>
    </source>
</evidence>
<protein>
    <submittedName>
        <fullName evidence="1">Uncharacterized protein</fullName>
    </submittedName>
</protein>
<dbReference type="EMBL" id="UGSK01000001">
    <property type="protein sequence ID" value="SUB00547.1"/>
    <property type="molecule type" value="Genomic_DNA"/>
</dbReference>